<dbReference type="AlphaFoldDB" id="A0A1S7Q525"/>
<sequence length="142" mass="15520">MASWNLEASVLLNTDYISSTKPVRQKRIAQTLRPKATRMRHLVFALSVFLSAATVAEAAAITRLPVSSSNVILVQSSDDDSPDYNSGNSRSHQRRARFVCVITPPESANRRRPYICPLERGRVGGSCRCSGVVGNGTVDTAW</sequence>
<gene>
    <name evidence="1" type="ORF">AGR3A_Cc410018</name>
</gene>
<dbReference type="STRING" id="1183432.AGR3A_Cc410018"/>
<evidence type="ECO:0000313" key="1">
    <source>
        <dbReference type="EMBL" id="CUX31502.1"/>
    </source>
</evidence>
<organism evidence="1 2">
    <name type="scientific">Agrobacterium tomkonis CFBP 6623</name>
    <dbReference type="NCBI Taxonomy" id="1183432"/>
    <lineage>
        <taxon>Bacteria</taxon>
        <taxon>Pseudomonadati</taxon>
        <taxon>Pseudomonadota</taxon>
        <taxon>Alphaproteobacteria</taxon>
        <taxon>Hyphomicrobiales</taxon>
        <taxon>Rhizobiaceae</taxon>
        <taxon>Rhizobium/Agrobacterium group</taxon>
        <taxon>Agrobacterium</taxon>
        <taxon>Agrobacterium tumefaciens complex</taxon>
    </lineage>
</organism>
<reference evidence="2" key="1">
    <citation type="submission" date="2016-01" db="EMBL/GenBank/DDBJ databases">
        <authorList>
            <person name="Regsiter A."/>
            <person name="william w."/>
        </authorList>
    </citation>
    <scope>NUCLEOTIDE SEQUENCE [LARGE SCALE GENOMIC DNA]</scope>
    <source>
        <strain evidence="2">CFBP 6623</strain>
    </source>
</reference>
<protein>
    <submittedName>
        <fullName evidence="1">Uncharacterized protein</fullName>
    </submittedName>
</protein>
<name>A0A1S7Q525_9HYPH</name>
<dbReference type="Proteomes" id="UP000191988">
    <property type="component" value="Unassembled WGS sequence"/>
</dbReference>
<dbReference type="EMBL" id="FBWK01000036">
    <property type="protein sequence ID" value="CUX31502.1"/>
    <property type="molecule type" value="Genomic_DNA"/>
</dbReference>
<proteinExistence type="predicted"/>
<accession>A0A1S7Q525</accession>
<evidence type="ECO:0000313" key="2">
    <source>
        <dbReference type="Proteomes" id="UP000191988"/>
    </source>
</evidence>
<keyword evidence="2" id="KW-1185">Reference proteome</keyword>